<dbReference type="Pfam" id="PF14030">
    <property type="entry name" value="DUF4245"/>
    <property type="match status" value="1"/>
</dbReference>
<sequence>MADTAPQGQQAPDATQAAVVRTSADERAAKFTAANMVRSLLPLTVIVLALVGLVALRQNSADPVRPVEIQSGIQLAAARASYPLLVPLDLPEDWRPTSIRTDAGAATEDGDPVTLAIGWVTPDEEYAGYVVGDDPRADDLDTVLSGADEVGTVQIAGRDWTQLTTSREETAYRLDAGDDVVAVVTGSASDDELRTLAGAVTVYSAG</sequence>
<gene>
    <name evidence="2" type="ORF">UXQ13_02545</name>
</gene>
<accession>A0ABU8E1B6</accession>
<dbReference type="InterPro" id="IPR025339">
    <property type="entry name" value="DUF4245"/>
</dbReference>
<comment type="caution">
    <text evidence="2">The sequence shown here is derived from an EMBL/GenBank/DDBJ whole genome shotgun (WGS) entry which is preliminary data.</text>
</comment>
<keyword evidence="3" id="KW-1185">Reference proteome</keyword>
<reference evidence="2 3" key="1">
    <citation type="submission" date="2024-03" db="EMBL/GenBank/DDBJ databases">
        <title>Draft genome sequence of Klenkia terrae.</title>
        <authorList>
            <person name="Duangmal K."/>
            <person name="Chantavorakit T."/>
        </authorList>
    </citation>
    <scope>NUCLEOTIDE SEQUENCE [LARGE SCALE GENOMIC DNA]</scope>
    <source>
        <strain evidence="2 3">JCM 17786</strain>
    </source>
</reference>
<protein>
    <submittedName>
        <fullName evidence="2">DUF4245 domain-containing protein</fullName>
    </submittedName>
</protein>
<evidence type="ECO:0000313" key="3">
    <source>
        <dbReference type="Proteomes" id="UP001373496"/>
    </source>
</evidence>
<dbReference type="Proteomes" id="UP001373496">
    <property type="component" value="Unassembled WGS sequence"/>
</dbReference>
<evidence type="ECO:0000313" key="2">
    <source>
        <dbReference type="EMBL" id="MEI4277332.1"/>
    </source>
</evidence>
<keyword evidence="1" id="KW-0812">Transmembrane</keyword>
<organism evidence="2 3">
    <name type="scientific">Klenkia terrae</name>
    <dbReference type="NCBI Taxonomy" id="1052259"/>
    <lineage>
        <taxon>Bacteria</taxon>
        <taxon>Bacillati</taxon>
        <taxon>Actinomycetota</taxon>
        <taxon>Actinomycetes</taxon>
        <taxon>Geodermatophilales</taxon>
        <taxon>Geodermatophilaceae</taxon>
        <taxon>Klenkia</taxon>
    </lineage>
</organism>
<feature type="transmembrane region" description="Helical" evidence="1">
    <location>
        <begin position="39"/>
        <end position="56"/>
    </location>
</feature>
<dbReference type="RefSeq" id="WP_336391773.1">
    <property type="nucleotide sequence ID" value="NZ_JBAPLV010000002.1"/>
</dbReference>
<keyword evidence="1" id="KW-0472">Membrane</keyword>
<dbReference type="EMBL" id="JBAPLV010000002">
    <property type="protein sequence ID" value="MEI4277332.1"/>
    <property type="molecule type" value="Genomic_DNA"/>
</dbReference>
<keyword evidence="1" id="KW-1133">Transmembrane helix</keyword>
<name>A0ABU8E1B6_9ACTN</name>
<proteinExistence type="predicted"/>
<evidence type="ECO:0000256" key="1">
    <source>
        <dbReference type="SAM" id="Phobius"/>
    </source>
</evidence>